<dbReference type="STRING" id="126957.T1JEG4"/>
<keyword evidence="8 12" id="KW-0406">Ion transport</keyword>
<accession>T1JEG4</accession>
<sequence length="395" mass="46017">MLTYQTHDRVMHYLSYPTHIDVTTKLGDIVLPDLMFCSSNTKEIAKLWNNKRNETGRSKSSHMIRSLMEIPTTDMDELWKATNMTKEIDSVKMKGYSNKTVVLTEINSALGMCSAFKFNKRSSRLFVGKLLTVNIEKIDRRVFKMPTYHIVLSLHDFGKHYFDSQTGSRTKAKINFEISKIIYFDKADDKGISFTLAITNENIKIYEQRYAYDAIALLTDLGGNLGLFLGLSLISLTEVILYFYYVSSKISKKQKIDNIRQFYEKCKKKVDDREKKIKLDGPLMKLKLFLVIITTGFTLYLLHCRLNYYRDEPVIKTVSIVQRLDTEFPSITICGEKRNEKMDEAKLQLLVRRNKTCNNITPWQLFNNKVSLKDIWDALKIYKAVNFHLKVDQTF</sequence>
<keyword evidence="9 13" id="KW-0472">Membrane</keyword>
<dbReference type="Gene3D" id="1.10.287.770">
    <property type="entry name" value="YojJ-like"/>
    <property type="match status" value="1"/>
</dbReference>
<evidence type="ECO:0000313" key="14">
    <source>
        <dbReference type="EnsemblMetazoa" id="SMAR012210-PA"/>
    </source>
</evidence>
<protein>
    <submittedName>
        <fullName evidence="14">Uncharacterized protein</fullName>
    </submittedName>
</protein>
<evidence type="ECO:0000256" key="2">
    <source>
        <dbReference type="ARBA" id="ARBA00007193"/>
    </source>
</evidence>
<evidence type="ECO:0000256" key="13">
    <source>
        <dbReference type="SAM" id="Phobius"/>
    </source>
</evidence>
<dbReference type="Pfam" id="PF00858">
    <property type="entry name" value="ASC"/>
    <property type="match status" value="2"/>
</dbReference>
<dbReference type="PhylomeDB" id="T1JEG4"/>
<evidence type="ECO:0000256" key="5">
    <source>
        <dbReference type="ARBA" id="ARBA00022692"/>
    </source>
</evidence>
<evidence type="ECO:0000256" key="7">
    <source>
        <dbReference type="ARBA" id="ARBA00023053"/>
    </source>
</evidence>
<evidence type="ECO:0000256" key="9">
    <source>
        <dbReference type="ARBA" id="ARBA00023136"/>
    </source>
</evidence>
<reference evidence="14" key="2">
    <citation type="submission" date="2015-02" db="UniProtKB">
        <authorList>
            <consortium name="EnsemblMetazoa"/>
        </authorList>
    </citation>
    <scope>IDENTIFICATION</scope>
</reference>
<proteinExistence type="inferred from homology"/>
<keyword evidence="11 12" id="KW-0407">Ion channel</keyword>
<evidence type="ECO:0000256" key="3">
    <source>
        <dbReference type="ARBA" id="ARBA00022448"/>
    </source>
</evidence>
<keyword evidence="4 12" id="KW-0894">Sodium channel</keyword>
<keyword evidence="15" id="KW-1185">Reference proteome</keyword>
<keyword evidence="3 12" id="KW-0813">Transport</keyword>
<dbReference type="PANTHER" id="PTHR11690">
    <property type="entry name" value="AMILORIDE-SENSITIVE SODIUM CHANNEL-RELATED"/>
    <property type="match status" value="1"/>
</dbReference>
<evidence type="ECO:0000313" key="15">
    <source>
        <dbReference type="Proteomes" id="UP000014500"/>
    </source>
</evidence>
<evidence type="ECO:0000256" key="10">
    <source>
        <dbReference type="ARBA" id="ARBA00023201"/>
    </source>
</evidence>
<reference evidence="15" key="1">
    <citation type="submission" date="2011-05" db="EMBL/GenBank/DDBJ databases">
        <authorList>
            <person name="Richards S.R."/>
            <person name="Qu J."/>
            <person name="Jiang H."/>
            <person name="Jhangiani S.N."/>
            <person name="Agravi P."/>
            <person name="Goodspeed R."/>
            <person name="Gross S."/>
            <person name="Mandapat C."/>
            <person name="Jackson L."/>
            <person name="Mathew T."/>
            <person name="Pu L."/>
            <person name="Thornton R."/>
            <person name="Saada N."/>
            <person name="Wilczek-Boney K.B."/>
            <person name="Lee S."/>
            <person name="Kovar C."/>
            <person name="Wu Y."/>
            <person name="Scherer S.E."/>
            <person name="Worley K.C."/>
            <person name="Muzny D.M."/>
            <person name="Gibbs R."/>
        </authorList>
    </citation>
    <scope>NUCLEOTIDE SEQUENCE</scope>
    <source>
        <strain evidence="15">Brora</strain>
    </source>
</reference>
<keyword evidence="6 13" id="KW-1133">Transmembrane helix</keyword>
<dbReference type="EMBL" id="JH432117">
    <property type="status" value="NOT_ANNOTATED_CDS"/>
    <property type="molecule type" value="Genomic_DNA"/>
</dbReference>
<dbReference type="GO" id="GO:0015280">
    <property type="term" value="F:ligand-gated sodium channel activity"/>
    <property type="evidence" value="ECO:0007669"/>
    <property type="project" value="TreeGrafter"/>
</dbReference>
<evidence type="ECO:0000256" key="4">
    <source>
        <dbReference type="ARBA" id="ARBA00022461"/>
    </source>
</evidence>
<evidence type="ECO:0000256" key="6">
    <source>
        <dbReference type="ARBA" id="ARBA00022989"/>
    </source>
</evidence>
<dbReference type="GO" id="GO:0005886">
    <property type="term" value="C:plasma membrane"/>
    <property type="evidence" value="ECO:0007669"/>
    <property type="project" value="TreeGrafter"/>
</dbReference>
<evidence type="ECO:0000256" key="11">
    <source>
        <dbReference type="ARBA" id="ARBA00023303"/>
    </source>
</evidence>
<comment type="subcellular location">
    <subcellularLocation>
        <location evidence="1">Membrane</location>
        <topology evidence="1">Multi-pass membrane protein</topology>
    </subcellularLocation>
</comment>
<evidence type="ECO:0000256" key="8">
    <source>
        <dbReference type="ARBA" id="ARBA00023065"/>
    </source>
</evidence>
<feature type="transmembrane region" description="Helical" evidence="13">
    <location>
        <begin position="225"/>
        <end position="245"/>
    </location>
</feature>
<organism evidence="14 15">
    <name type="scientific">Strigamia maritima</name>
    <name type="common">European centipede</name>
    <name type="synonym">Geophilus maritimus</name>
    <dbReference type="NCBI Taxonomy" id="126957"/>
    <lineage>
        <taxon>Eukaryota</taxon>
        <taxon>Metazoa</taxon>
        <taxon>Ecdysozoa</taxon>
        <taxon>Arthropoda</taxon>
        <taxon>Myriapoda</taxon>
        <taxon>Chilopoda</taxon>
        <taxon>Pleurostigmophora</taxon>
        <taxon>Geophilomorpha</taxon>
        <taxon>Linotaeniidae</taxon>
        <taxon>Strigamia</taxon>
    </lineage>
</organism>
<evidence type="ECO:0000256" key="12">
    <source>
        <dbReference type="RuleBase" id="RU000679"/>
    </source>
</evidence>
<comment type="similarity">
    <text evidence="2 12">Belongs to the amiloride-sensitive sodium channel (TC 1.A.6) family.</text>
</comment>
<dbReference type="AlphaFoldDB" id="T1JEG4"/>
<feature type="transmembrane region" description="Helical" evidence="13">
    <location>
        <begin position="283"/>
        <end position="302"/>
    </location>
</feature>
<keyword evidence="7" id="KW-0915">Sodium</keyword>
<dbReference type="EnsemblMetazoa" id="SMAR012210-RA">
    <property type="protein sequence ID" value="SMAR012210-PA"/>
    <property type="gene ID" value="SMAR012210"/>
</dbReference>
<dbReference type="Proteomes" id="UP000014500">
    <property type="component" value="Unassembled WGS sequence"/>
</dbReference>
<evidence type="ECO:0000256" key="1">
    <source>
        <dbReference type="ARBA" id="ARBA00004141"/>
    </source>
</evidence>
<name>T1JEG4_STRMM</name>
<dbReference type="InterPro" id="IPR001873">
    <property type="entry name" value="ENaC"/>
</dbReference>
<keyword evidence="5 12" id="KW-0812">Transmembrane</keyword>
<keyword evidence="10 12" id="KW-0739">Sodium transport</keyword>
<dbReference type="HOGENOM" id="CLU_698932_0_0_1"/>